<protein>
    <submittedName>
        <fullName evidence="2">Putative aarF domain-containing protein kinase 5</fullName>
    </submittedName>
</protein>
<keyword evidence="3" id="KW-1185">Reference proteome</keyword>
<evidence type="ECO:0000313" key="1">
    <source>
        <dbReference type="EMBL" id="KAF0311159.1"/>
    </source>
</evidence>
<evidence type="ECO:0000313" key="3">
    <source>
        <dbReference type="Proteomes" id="UP000440578"/>
    </source>
</evidence>
<sequence>MLLQRPLPRRGGAVRALRHAVAGDQEYMRRQAAERFDQITDALRQLPRSVLLVIRNMNLIRAITAEHGSHVDRYRLMARSATQGAFRVEGAGVTARLAGYWQRFVFDWRLFVDSVKMWAMRRTIWLLTLLGRAPPEMARIADQF</sequence>
<evidence type="ECO:0000313" key="2">
    <source>
        <dbReference type="EMBL" id="KAF0312943.1"/>
    </source>
</evidence>
<dbReference type="Proteomes" id="UP000440578">
    <property type="component" value="Unassembled WGS sequence"/>
</dbReference>
<comment type="caution">
    <text evidence="2">The sequence shown here is derived from an EMBL/GenBank/DDBJ whole genome shotgun (WGS) entry which is preliminary data.</text>
</comment>
<keyword evidence="2" id="KW-0808">Transferase</keyword>
<dbReference type="EMBL" id="VIIS01000257">
    <property type="protein sequence ID" value="KAF0311159.1"/>
    <property type="molecule type" value="Genomic_DNA"/>
</dbReference>
<dbReference type="OrthoDB" id="427480at2759"/>
<dbReference type="EMBL" id="VIIS01000126">
    <property type="protein sequence ID" value="KAF0312943.1"/>
    <property type="molecule type" value="Genomic_DNA"/>
</dbReference>
<keyword evidence="2" id="KW-0418">Kinase</keyword>
<dbReference type="AlphaFoldDB" id="A0A6A4X3W6"/>
<name>A0A6A4X3W6_AMPAM</name>
<proteinExistence type="predicted"/>
<reference evidence="2 3" key="1">
    <citation type="submission" date="2019-07" db="EMBL/GenBank/DDBJ databases">
        <title>Draft genome assembly of a fouling barnacle, Amphibalanus amphitrite (Darwin, 1854): The first reference genome for Thecostraca.</title>
        <authorList>
            <person name="Kim W."/>
        </authorList>
    </citation>
    <scope>NUCLEOTIDE SEQUENCE [LARGE SCALE GENOMIC DNA]</scope>
    <source>
        <strain evidence="2">SNU_AA5</strain>
        <tissue evidence="2">Soma without cirri and trophi</tissue>
    </source>
</reference>
<gene>
    <name evidence="2" type="primary">Adck5_5</name>
    <name evidence="1" type="synonym">Adck5_2</name>
    <name evidence="2" type="ORF">FJT64_001691</name>
    <name evidence="1" type="ORF">FJT64_017981</name>
</gene>
<accession>A0A6A4X3W6</accession>
<organism evidence="2 3">
    <name type="scientific">Amphibalanus amphitrite</name>
    <name type="common">Striped barnacle</name>
    <name type="synonym">Balanus amphitrite</name>
    <dbReference type="NCBI Taxonomy" id="1232801"/>
    <lineage>
        <taxon>Eukaryota</taxon>
        <taxon>Metazoa</taxon>
        <taxon>Ecdysozoa</taxon>
        <taxon>Arthropoda</taxon>
        <taxon>Crustacea</taxon>
        <taxon>Multicrustacea</taxon>
        <taxon>Cirripedia</taxon>
        <taxon>Thoracica</taxon>
        <taxon>Thoracicalcarea</taxon>
        <taxon>Balanomorpha</taxon>
        <taxon>Balanoidea</taxon>
        <taxon>Balanidae</taxon>
        <taxon>Amphibalaninae</taxon>
        <taxon>Amphibalanus</taxon>
    </lineage>
</organism>
<dbReference type="GO" id="GO:0016301">
    <property type="term" value="F:kinase activity"/>
    <property type="evidence" value="ECO:0007669"/>
    <property type="project" value="UniProtKB-KW"/>
</dbReference>